<keyword evidence="3" id="KW-1185">Reference proteome</keyword>
<organism evidence="2">
    <name type="scientific">Bodo saltans virus</name>
    <dbReference type="NCBI Taxonomy" id="2024608"/>
    <lineage>
        <taxon>Viruses</taxon>
        <taxon>Varidnaviria</taxon>
        <taxon>Bamfordvirae</taxon>
        <taxon>Nucleocytoviricota</taxon>
        <taxon>Megaviricetes</taxon>
        <taxon>Imitervirales</taxon>
        <taxon>Mimiviridae</taxon>
        <taxon>Klosneuvirinae</taxon>
        <taxon>Theiavirus</taxon>
        <taxon>Theiavirus salishense</taxon>
    </lineage>
</organism>
<accession>A0A2H4UUW9</accession>
<proteinExistence type="predicted"/>
<keyword evidence="1" id="KW-1133">Transmembrane helix</keyword>
<name>A0A2H4UUW9_9VIRU</name>
<gene>
    <name evidence="2" type="ORF">BMW23_0578</name>
</gene>
<sequence>MLKGATENGDFVFSRHSTDNDSIFFQRKYVNCVLSNVFFTLLTHCILQYFVFSIFL</sequence>
<protein>
    <submittedName>
        <fullName evidence="2">Uncharacterized protein</fullName>
    </submittedName>
</protein>
<evidence type="ECO:0000256" key="1">
    <source>
        <dbReference type="SAM" id="Phobius"/>
    </source>
</evidence>
<dbReference type="EMBL" id="MF782455">
    <property type="protein sequence ID" value="ATZ80625.1"/>
    <property type="molecule type" value="Genomic_DNA"/>
</dbReference>
<evidence type="ECO:0000313" key="3">
    <source>
        <dbReference type="Proteomes" id="UP000240325"/>
    </source>
</evidence>
<reference evidence="2" key="1">
    <citation type="journal article" date="2017" name="Elife">
        <title>The kinetoplastid-infecting Bodo saltans virus (BsV), a window into the most abundant giant viruses in the sea.</title>
        <authorList>
            <person name="Deeg C.M."/>
            <person name="Chow C.-E.T."/>
            <person name="Suttle C.A."/>
        </authorList>
    </citation>
    <scope>NUCLEOTIDE SEQUENCE</scope>
    <source>
        <strain evidence="2">NG1</strain>
    </source>
</reference>
<keyword evidence="1" id="KW-0472">Membrane</keyword>
<evidence type="ECO:0000313" key="2">
    <source>
        <dbReference type="EMBL" id="ATZ80625.1"/>
    </source>
</evidence>
<dbReference type="Proteomes" id="UP000240325">
    <property type="component" value="Segment"/>
</dbReference>
<keyword evidence="1" id="KW-0812">Transmembrane</keyword>
<feature type="transmembrane region" description="Helical" evidence="1">
    <location>
        <begin position="33"/>
        <end position="55"/>
    </location>
</feature>